<dbReference type="InterPro" id="IPR036388">
    <property type="entry name" value="WH-like_DNA-bd_sf"/>
</dbReference>
<sequence length="105" mass="12251">MAKHQFLLSSLEQDLLTLLRSHNGFYGLEILNVINQVRSKYKIKLLTCGSLYTTLGRMETQNFITSISSKTEKTPRRRYYTISQSGEEALKLIEEYRDRLASWSK</sequence>
<dbReference type="Pfam" id="PF03551">
    <property type="entry name" value="PadR"/>
    <property type="match status" value="1"/>
</dbReference>
<dbReference type="EMBL" id="CP124543">
    <property type="protein sequence ID" value="WGV25663.1"/>
    <property type="molecule type" value="Genomic_DNA"/>
</dbReference>
<evidence type="ECO:0000259" key="1">
    <source>
        <dbReference type="Pfam" id="PF03551"/>
    </source>
</evidence>
<dbReference type="AlphaFoldDB" id="A0AAJ6NS14"/>
<feature type="domain" description="Transcription regulator PadR N-terminal" evidence="1">
    <location>
        <begin position="15"/>
        <end position="91"/>
    </location>
</feature>
<dbReference type="InterPro" id="IPR036390">
    <property type="entry name" value="WH_DNA-bd_sf"/>
</dbReference>
<name>A0AAJ6NS14_9CYAN</name>
<protein>
    <submittedName>
        <fullName evidence="2">PadR family transcriptional regulator</fullName>
    </submittedName>
</protein>
<dbReference type="KEGG" id="hbq:QI031_28750"/>
<dbReference type="PANTHER" id="PTHR33169">
    <property type="entry name" value="PADR-FAMILY TRANSCRIPTIONAL REGULATOR"/>
    <property type="match status" value="1"/>
</dbReference>
<dbReference type="SUPFAM" id="SSF46785">
    <property type="entry name" value="Winged helix' DNA-binding domain"/>
    <property type="match status" value="1"/>
</dbReference>
<gene>
    <name evidence="2" type="ORF">QI031_28750</name>
</gene>
<keyword evidence="3" id="KW-1185">Reference proteome</keyword>
<evidence type="ECO:0000313" key="3">
    <source>
        <dbReference type="Proteomes" id="UP001223520"/>
    </source>
</evidence>
<dbReference type="PANTHER" id="PTHR33169:SF25">
    <property type="entry name" value="DNA-BINDING PROTEIN YIZB-RELATED"/>
    <property type="match status" value="1"/>
</dbReference>
<dbReference type="Proteomes" id="UP001223520">
    <property type="component" value="Chromosome"/>
</dbReference>
<proteinExistence type="predicted"/>
<reference evidence="2 3" key="1">
    <citation type="journal article" date="2023" name="Limnol Oceanogr Lett">
        <title>Environmental adaptations by the intertidal Antarctic cyanobacterium Halotia branconii CENA392 as revealed using long-read genome sequencing.</title>
        <authorList>
            <person name="Dextro R.B."/>
            <person name="Delbaje E."/>
            <person name="Freitas P.N.N."/>
            <person name="Geraldes V."/>
            <person name="Pinto E."/>
            <person name="Long P.F."/>
            <person name="Fiore M.F."/>
        </authorList>
    </citation>
    <scope>NUCLEOTIDE SEQUENCE [LARGE SCALE GENOMIC DNA]</scope>
    <source>
        <strain evidence="2 3">CENA392</strain>
    </source>
</reference>
<dbReference type="InterPro" id="IPR052509">
    <property type="entry name" value="Metal_resp_DNA-bind_regulator"/>
</dbReference>
<dbReference type="InterPro" id="IPR005149">
    <property type="entry name" value="Tscrpt_reg_PadR_N"/>
</dbReference>
<dbReference type="RefSeq" id="WP_281482961.1">
    <property type="nucleotide sequence ID" value="NZ_CP124543.1"/>
</dbReference>
<evidence type="ECO:0000313" key="2">
    <source>
        <dbReference type="EMBL" id="WGV25663.1"/>
    </source>
</evidence>
<accession>A0AAJ6NS14</accession>
<organism evidence="2 3">
    <name type="scientific">Halotia branconii CENA392</name>
    <dbReference type="NCBI Taxonomy" id="1539056"/>
    <lineage>
        <taxon>Bacteria</taxon>
        <taxon>Bacillati</taxon>
        <taxon>Cyanobacteriota</taxon>
        <taxon>Cyanophyceae</taxon>
        <taxon>Nostocales</taxon>
        <taxon>Nodulariaceae</taxon>
        <taxon>Halotia</taxon>
    </lineage>
</organism>
<dbReference type="Gene3D" id="1.10.10.10">
    <property type="entry name" value="Winged helix-like DNA-binding domain superfamily/Winged helix DNA-binding domain"/>
    <property type="match status" value="1"/>
</dbReference>